<protein>
    <submittedName>
        <fullName evidence="1">N-acetyltransferase</fullName>
    </submittedName>
</protein>
<sequence length="145" mass="16772">MNAYLRAAVWEDADLLFEWANDSSVRKNSFSMEEIVYEEHRLWYQKLLQDEDRREYIYIRDGAPVGQARIAVSGEEAEISYSICAGQRGKGYGQEMLKMLPQQVKKDFPQVKALKGKVKTENAASQRAFLGAGYQKEYEVYTERV</sequence>
<evidence type="ECO:0000313" key="2">
    <source>
        <dbReference type="Proteomes" id="UP000304953"/>
    </source>
</evidence>
<dbReference type="Proteomes" id="UP000304953">
    <property type="component" value="Unassembled WGS sequence"/>
</dbReference>
<accession>A0AC61S2J0</accession>
<dbReference type="EMBL" id="SRYA01000001">
    <property type="protein sequence ID" value="TGY98336.1"/>
    <property type="molecule type" value="Genomic_DNA"/>
</dbReference>
<name>A0AC61S2J0_9FIRM</name>
<organism evidence="1 2">
    <name type="scientific">Petralouisia muris</name>
    <dbReference type="NCBI Taxonomy" id="3032872"/>
    <lineage>
        <taxon>Bacteria</taxon>
        <taxon>Bacillati</taxon>
        <taxon>Bacillota</taxon>
        <taxon>Clostridia</taxon>
        <taxon>Lachnospirales</taxon>
        <taxon>Lachnospiraceae</taxon>
        <taxon>Petralouisia</taxon>
    </lineage>
</organism>
<gene>
    <name evidence="1" type="ORF">E5329_00725</name>
</gene>
<reference evidence="1" key="1">
    <citation type="submission" date="2019-04" db="EMBL/GenBank/DDBJ databases">
        <title>Microbes associate with the intestines of laboratory mice.</title>
        <authorList>
            <person name="Navarre W."/>
            <person name="Wong E."/>
            <person name="Huang K."/>
            <person name="Tropini C."/>
            <person name="Ng K."/>
            <person name="Yu B."/>
        </authorList>
    </citation>
    <scope>NUCLEOTIDE SEQUENCE</scope>
    <source>
        <strain evidence="1">NM01_1-7b</strain>
    </source>
</reference>
<proteinExistence type="predicted"/>
<comment type="caution">
    <text evidence="1">The sequence shown here is derived from an EMBL/GenBank/DDBJ whole genome shotgun (WGS) entry which is preliminary data.</text>
</comment>
<keyword evidence="2" id="KW-1185">Reference proteome</keyword>
<evidence type="ECO:0000313" key="1">
    <source>
        <dbReference type="EMBL" id="TGY98336.1"/>
    </source>
</evidence>